<evidence type="ECO:0000256" key="2">
    <source>
        <dbReference type="ARBA" id="ARBA00022741"/>
    </source>
</evidence>
<accession>A0A1C0U634</accession>
<reference evidence="6 7" key="1">
    <citation type="submission" date="2015-12" db="EMBL/GenBank/DDBJ databases">
        <title>Genome comparisons provide insights into the role of secondary metabolites in the pathogenic phase of the Photorhabdus life cycle.</title>
        <authorList>
            <person name="Tobias N.J."/>
            <person name="Mishra B."/>
            <person name="Gupta D.K."/>
            <person name="Thines M."/>
            <person name="Stinear T.P."/>
            <person name="Bode H.B."/>
        </authorList>
    </citation>
    <scope>NUCLEOTIDE SEQUENCE [LARGE SCALE GENOMIC DNA]</scope>
    <source>
        <strain evidence="6 7">PB68.1</strain>
    </source>
</reference>
<protein>
    <submittedName>
        <fullName evidence="6">Lipoprotein-releasing system ATP-binding protein LolD</fullName>
        <ecNumber evidence="6">3.6.3.-</ecNumber>
    </submittedName>
</protein>
<dbReference type="CDD" id="cd03255">
    <property type="entry name" value="ABC_MJ0796_LolCDE_FtsE"/>
    <property type="match status" value="1"/>
</dbReference>
<dbReference type="RefSeq" id="WP_420848260.1">
    <property type="nucleotide sequence ID" value="NZ_CAWMQZ010000043.1"/>
</dbReference>
<keyword evidence="1" id="KW-0813">Transport</keyword>
<organism evidence="6 7">
    <name type="scientific">Photorhabdus australis subsp. thailandensis</name>
    <dbReference type="NCBI Taxonomy" id="2805096"/>
    <lineage>
        <taxon>Bacteria</taxon>
        <taxon>Pseudomonadati</taxon>
        <taxon>Pseudomonadota</taxon>
        <taxon>Gammaproteobacteria</taxon>
        <taxon>Enterobacterales</taxon>
        <taxon>Morganellaceae</taxon>
        <taxon>Photorhabdus</taxon>
    </lineage>
</organism>
<dbReference type="InterPro" id="IPR003439">
    <property type="entry name" value="ABC_transporter-like_ATP-bd"/>
</dbReference>
<comment type="caution">
    <text evidence="6">The sequence shown here is derived from an EMBL/GenBank/DDBJ whole genome shotgun (WGS) entry which is preliminary data.</text>
</comment>
<proteinExistence type="inferred from homology"/>
<dbReference type="GO" id="GO:0016887">
    <property type="term" value="F:ATP hydrolysis activity"/>
    <property type="evidence" value="ECO:0007669"/>
    <property type="project" value="InterPro"/>
</dbReference>
<name>A0A1C0U634_9GAMM</name>
<evidence type="ECO:0000313" key="7">
    <source>
        <dbReference type="Proteomes" id="UP000093476"/>
    </source>
</evidence>
<dbReference type="Proteomes" id="UP000093476">
    <property type="component" value="Unassembled WGS sequence"/>
</dbReference>
<dbReference type="PATRIC" id="fig|286156.4.peg.1652"/>
<dbReference type="EMBL" id="LOMY01000043">
    <property type="protein sequence ID" value="OCQ53353.1"/>
    <property type="molecule type" value="Genomic_DNA"/>
</dbReference>
<dbReference type="InterPro" id="IPR017911">
    <property type="entry name" value="MacB-like_ATP-bd"/>
</dbReference>
<comment type="similarity">
    <text evidence="4">Belongs to the ABC transporter superfamily. Macrolide exporter (TC 3.A.1.122) family.</text>
</comment>
<dbReference type="PROSITE" id="PS00211">
    <property type="entry name" value="ABC_TRANSPORTER_1"/>
    <property type="match status" value="1"/>
</dbReference>
<dbReference type="EC" id="3.6.3.-" evidence="6"/>
<dbReference type="PANTHER" id="PTHR42798:SF2">
    <property type="entry name" value="ABC TRANSPORTER ATP-BINDING PROTEIN MG467-RELATED"/>
    <property type="match status" value="1"/>
</dbReference>
<dbReference type="InterPro" id="IPR003593">
    <property type="entry name" value="AAA+_ATPase"/>
</dbReference>
<keyword evidence="6" id="KW-0449">Lipoprotein</keyword>
<dbReference type="PROSITE" id="PS50893">
    <property type="entry name" value="ABC_TRANSPORTER_2"/>
    <property type="match status" value="1"/>
</dbReference>
<dbReference type="Pfam" id="PF00005">
    <property type="entry name" value="ABC_tran"/>
    <property type="match status" value="1"/>
</dbReference>
<dbReference type="SUPFAM" id="SSF52540">
    <property type="entry name" value="P-loop containing nucleoside triphosphate hydrolases"/>
    <property type="match status" value="1"/>
</dbReference>
<dbReference type="GO" id="GO:0005524">
    <property type="term" value="F:ATP binding"/>
    <property type="evidence" value="ECO:0007669"/>
    <property type="project" value="UniProtKB-KW"/>
</dbReference>
<keyword evidence="7" id="KW-1185">Reference proteome</keyword>
<dbReference type="InterPro" id="IPR027417">
    <property type="entry name" value="P-loop_NTPase"/>
</dbReference>
<evidence type="ECO:0000313" key="6">
    <source>
        <dbReference type="EMBL" id="OCQ53353.1"/>
    </source>
</evidence>
<dbReference type="AlphaFoldDB" id="A0A1C0U634"/>
<keyword evidence="3 6" id="KW-0067">ATP-binding</keyword>
<evidence type="ECO:0000259" key="5">
    <source>
        <dbReference type="PROSITE" id="PS50893"/>
    </source>
</evidence>
<dbReference type="GO" id="GO:1902495">
    <property type="term" value="C:transmembrane transporter complex"/>
    <property type="evidence" value="ECO:0007669"/>
    <property type="project" value="UniProtKB-ARBA"/>
</dbReference>
<dbReference type="SMART" id="SM00382">
    <property type="entry name" value="AAA"/>
    <property type="match status" value="1"/>
</dbReference>
<dbReference type="PANTHER" id="PTHR42798">
    <property type="entry name" value="LIPOPROTEIN-RELEASING SYSTEM ATP-BINDING PROTEIN LOLD"/>
    <property type="match status" value="1"/>
</dbReference>
<dbReference type="Gene3D" id="3.40.50.300">
    <property type="entry name" value="P-loop containing nucleotide triphosphate hydrolases"/>
    <property type="match status" value="1"/>
</dbReference>
<sequence length="243" mass="27001">MNKSDMIITTSRHLESLIYMENVCRSYRMGEKYYSVLDKVSLTIMRGQSCAILGASGSGKSTLLNILGLLDQPTSGYFKFNGVNVTKVTSDERAKIRNQEIGFVFQSFNLLPRMQALDNVALPLLYRGYSRSLARKEAQYQLELVGLANRIHYRPADLSGGQRQRVAIARALVGKPSLILADEPTGNLDSVTARDIMTLLLSLNDEQGVTLVMVTHDGEIAKNMQRCLHVNDGRISETNLSDI</sequence>
<keyword evidence="6" id="KW-0378">Hydrolase</keyword>
<evidence type="ECO:0000256" key="3">
    <source>
        <dbReference type="ARBA" id="ARBA00022840"/>
    </source>
</evidence>
<gene>
    <name evidence="6" type="primary">lolD_1</name>
    <name evidence="6" type="ORF">Ppb6_01462</name>
</gene>
<evidence type="ECO:0000256" key="4">
    <source>
        <dbReference type="ARBA" id="ARBA00038388"/>
    </source>
</evidence>
<feature type="domain" description="ABC transporter" evidence="5">
    <location>
        <begin position="18"/>
        <end position="243"/>
    </location>
</feature>
<evidence type="ECO:0000256" key="1">
    <source>
        <dbReference type="ARBA" id="ARBA00022448"/>
    </source>
</evidence>
<dbReference type="InterPro" id="IPR017871">
    <property type="entry name" value="ABC_transporter-like_CS"/>
</dbReference>
<dbReference type="STRING" id="286156.Ppb6_01462"/>
<keyword evidence="2" id="KW-0547">Nucleotide-binding</keyword>
<dbReference type="FunFam" id="3.40.50.300:FF:000032">
    <property type="entry name" value="Export ABC transporter ATP-binding protein"/>
    <property type="match status" value="1"/>
</dbReference>
<dbReference type="GO" id="GO:0022857">
    <property type="term" value="F:transmembrane transporter activity"/>
    <property type="evidence" value="ECO:0007669"/>
    <property type="project" value="UniProtKB-ARBA"/>
</dbReference>